<evidence type="ECO:0000313" key="1">
    <source>
        <dbReference type="EMBL" id="QQF81963.1"/>
    </source>
</evidence>
<keyword evidence="2" id="KW-1185">Reference proteome</keyword>
<accession>A0A9Q6P572</accession>
<sequence length="186" mass="21747">MNSRMDKFYNIMTRTIMFISSYFPLYIMIIILYLSKITKGFLEKNILIIGFTTLTLVLIFISVISVTLLKLGKGTREKGINNLENPDDTVLSYIMTYIIPLITNGDNSKEVYIVNILLFVLIGYIYLRLNLIYLNPLWAMFGYIIYRDANKEIVITNISREVLRHKEKLKGYYMSNDIFVAHKKDN</sequence>
<dbReference type="OrthoDB" id="2873256at2"/>
<dbReference type="RefSeq" id="WP_081376599.1">
    <property type="nucleotide sequence ID" value="NZ_CP018802.1"/>
</dbReference>
<protein>
    <submittedName>
        <fullName evidence="1">Uncharacterized protein</fullName>
    </submittedName>
</protein>
<dbReference type="Proteomes" id="UP000595373">
    <property type="component" value="Chromosome"/>
</dbReference>
<proteinExistence type="predicted"/>
<evidence type="ECO:0000313" key="2">
    <source>
        <dbReference type="Proteomes" id="UP000595373"/>
    </source>
</evidence>
<organism evidence="1 2">
    <name type="scientific">Histophilus somni</name>
    <name type="common">Haemophilus somnus</name>
    <dbReference type="NCBI Taxonomy" id="731"/>
    <lineage>
        <taxon>Bacteria</taxon>
        <taxon>Pseudomonadati</taxon>
        <taxon>Pseudomonadota</taxon>
        <taxon>Gammaproteobacteria</taxon>
        <taxon>Pasteurellales</taxon>
        <taxon>Pasteurellaceae</taxon>
        <taxon>Histophilus</taxon>
    </lineage>
</organism>
<dbReference type="AlphaFoldDB" id="A0A9Q6P572"/>
<gene>
    <name evidence="1" type="ORF">JFL49_07840</name>
</gene>
<name>A0A9Q6P572_HISSO</name>
<reference evidence="1 2" key="1">
    <citation type="submission" date="2020-12" db="EMBL/GenBank/DDBJ databases">
        <title>ASc-MMNZ-VFA-070.</title>
        <authorList>
            <person name="Schryvers A."/>
            <person name="Mostafa Nazari M."/>
            <person name="Farshchi Andisi V."/>
            <person name="Timsit E."/>
            <person name="Walter Morck D."/>
        </authorList>
    </citation>
    <scope>NUCLEOTIDE SEQUENCE [LARGE SCALE GENOMIC DNA]</scope>
    <source>
        <strain evidence="1 2">ASc-MMNZ-VFA-070</strain>
    </source>
</reference>
<dbReference type="EMBL" id="CP066558">
    <property type="protein sequence ID" value="QQF81963.1"/>
    <property type="molecule type" value="Genomic_DNA"/>
</dbReference>